<organism evidence="1 2">
    <name type="scientific">Scophthalmus maximus</name>
    <name type="common">Turbot</name>
    <name type="synonym">Psetta maxima</name>
    <dbReference type="NCBI Taxonomy" id="52904"/>
    <lineage>
        <taxon>Eukaryota</taxon>
        <taxon>Metazoa</taxon>
        <taxon>Chordata</taxon>
        <taxon>Craniata</taxon>
        <taxon>Vertebrata</taxon>
        <taxon>Euteleostomi</taxon>
        <taxon>Actinopterygii</taxon>
        <taxon>Neopterygii</taxon>
        <taxon>Teleostei</taxon>
        <taxon>Neoteleostei</taxon>
        <taxon>Acanthomorphata</taxon>
        <taxon>Carangaria</taxon>
        <taxon>Pleuronectiformes</taxon>
        <taxon>Pleuronectoidei</taxon>
        <taxon>Scophthalmidae</taxon>
        <taxon>Scophthalmus</taxon>
    </lineage>
</organism>
<reference evidence="1" key="1">
    <citation type="submission" date="2023-05" db="EMBL/GenBank/DDBJ databases">
        <title>High-quality long-read genome of Scophthalmus maximus.</title>
        <authorList>
            <person name="Lien S."/>
            <person name="Martinez P."/>
        </authorList>
    </citation>
    <scope>NUCLEOTIDE SEQUENCE [LARGE SCALE GENOMIC DNA]</scope>
</reference>
<evidence type="ECO:0000313" key="2">
    <source>
        <dbReference type="Proteomes" id="UP000694558"/>
    </source>
</evidence>
<dbReference type="GeneTree" id="ENSGT01120000275300"/>
<dbReference type="InterPro" id="IPR013783">
    <property type="entry name" value="Ig-like_fold"/>
</dbReference>
<sequence>MNVLSEILFQFIRRFLSFPLITYIFKFFKNNRTLFSWRRDKIESNDGKNKFIFTLTNGTLRINSLSQNDTDIYELITYNSDGIRLEVWTLHLSIQGKKNFF</sequence>
<dbReference type="SUPFAM" id="SSF48726">
    <property type="entry name" value="Immunoglobulin"/>
    <property type="match status" value="1"/>
</dbReference>
<dbReference type="Ensembl" id="ENSSMAT00000051867.1">
    <property type="protein sequence ID" value="ENSSMAP00000051587.1"/>
    <property type="gene ID" value="ENSSMAG00000027708.1"/>
</dbReference>
<name>A0A8D3CWC9_SCOMX</name>
<dbReference type="InterPro" id="IPR036179">
    <property type="entry name" value="Ig-like_dom_sf"/>
</dbReference>
<protein>
    <submittedName>
        <fullName evidence="1">Uncharacterized protein</fullName>
    </submittedName>
</protein>
<reference evidence="1" key="2">
    <citation type="submission" date="2025-08" db="UniProtKB">
        <authorList>
            <consortium name="Ensembl"/>
        </authorList>
    </citation>
    <scope>IDENTIFICATION</scope>
</reference>
<evidence type="ECO:0000313" key="1">
    <source>
        <dbReference type="Ensembl" id="ENSSMAP00000051587.1"/>
    </source>
</evidence>
<dbReference type="Gene3D" id="2.60.40.10">
    <property type="entry name" value="Immunoglobulins"/>
    <property type="match status" value="1"/>
</dbReference>
<dbReference type="AlphaFoldDB" id="A0A8D3CWC9"/>
<dbReference type="Proteomes" id="UP000694558">
    <property type="component" value="Chromosome 13"/>
</dbReference>
<proteinExistence type="predicted"/>
<accession>A0A8D3CWC9</accession>